<comment type="subcellular location">
    <subcellularLocation>
        <location evidence="1">Cell membrane</location>
        <topology evidence="1">Multi-pass membrane protein</topology>
    </subcellularLocation>
</comment>
<evidence type="ECO:0000256" key="2">
    <source>
        <dbReference type="ARBA" id="ARBA00022475"/>
    </source>
</evidence>
<dbReference type="Proteomes" id="UP000829291">
    <property type="component" value="Chromosome 2"/>
</dbReference>
<evidence type="ECO:0000256" key="6">
    <source>
        <dbReference type="ARBA" id="ARBA00023170"/>
    </source>
</evidence>
<evidence type="ECO:0000313" key="9">
    <source>
        <dbReference type="Proteomes" id="UP000829291"/>
    </source>
</evidence>
<keyword evidence="2" id="KW-1003">Cell membrane</keyword>
<evidence type="ECO:0000256" key="1">
    <source>
        <dbReference type="ARBA" id="ARBA00004651"/>
    </source>
</evidence>
<protein>
    <submittedName>
        <fullName evidence="10">Gustatory receptor 28b</fullName>
    </submittedName>
</protein>
<sequence length="81" mass="9322">MMKASPSQTVKKAKLTGQIVHTLLVTAMRSEIKSQLEQFSLQLLHEEFNFTAYGFFTLDFTLLHTMMGTTASYLFILIQFR</sequence>
<keyword evidence="6 10" id="KW-0675">Receptor</keyword>
<proteinExistence type="predicted"/>
<evidence type="ECO:0000256" key="3">
    <source>
        <dbReference type="ARBA" id="ARBA00022692"/>
    </source>
</evidence>
<evidence type="ECO:0000256" key="4">
    <source>
        <dbReference type="ARBA" id="ARBA00022989"/>
    </source>
</evidence>
<keyword evidence="9" id="KW-1185">Reference proteome</keyword>
<organism evidence="9 10">
    <name type="scientific">Neodiprion lecontei</name>
    <name type="common">Redheaded pine sawfly</name>
    <dbReference type="NCBI Taxonomy" id="441921"/>
    <lineage>
        <taxon>Eukaryota</taxon>
        <taxon>Metazoa</taxon>
        <taxon>Ecdysozoa</taxon>
        <taxon>Arthropoda</taxon>
        <taxon>Hexapoda</taxon>
        <taxon>Insecta</taxon>
        <taxon>Pterygota</taxon>
        <taxon>Neoptera</taxon>
        <taxon>Endopterygota</taxon>
        <taxon>Hymenoptera</taxon>
        <taxon>Tenthredinoidea</taxon>
        <taxon>Diprionidae</taxon>
        <taxon>Diprioninae</taxon>
        <taxon>Neodiprion</taxon>
    </lineage>
</organism>
<keyword evidence="3 8" id="KW-0812">Transmembrane</keyword>
<reference evidence="10" key="1">
    <citation type="submission" date="2025-08" db="UniProtKB">
        <authorList>
            <consortium name="RefSeq"/>
        </authorList>
    </citation>
    <scope>IDENTIFICATION</scope>
    <source>
        <tissue evidence="10">Thorax and Abdomen</tissue>
    </source>
</reference>
<keyword evidence="4 8" id="KW-1133">Transmembrane helix</keyword>
<accession>A0ABM3FKE8</accession>
<evidence type="ECO:0000256" key="7">
    <source>
        <dbReference type="ARBA" id="ARBA00023224"/>
    </source>
</evidence>
<dbReference type="Pfam" id="PF08395">
    <property type="entry name" value="7tm_7"/>
    <property type="match status" value="1"/>
</dbReference>
<dbReference type="RefSeq" id="XP_046588504.1">
    <property type="nucleotide sequence ID" value="XM_046732548.1"/>
</dbReference>
<feature type="transmembrane region" description="Helical" evidence="8">
    <location>
        <begin position="53"/>
        <end position="78"/>
    </location>
</feature>
<evidence type="ECO:0000256" key="8">
    <source>
        <dbReference type="SAM" id="Phobius"/>
    </source>
</evidence>
<dbReference type="PANTHER" id="PTHR21143:SF133">
    <property type="entry name" value="GUSTATORY AND PHEROMONE RECEPTOR 32A-RELATED"/>
    <property type="match status" value="1"/>
</dbReference>
<name>A0ABM3FKE8_NEOLC</name>
<gene>
    <name evidence="10" type="primary">LOC124293100</name>
</gene>
<dbReference type="PANTHER" id="PTHR21143">
    <property type="entry name" value="INVERTEBRATE GUSTATORY RECEPTOR"/>
    <property type="match status" value="1"/>
</dbReference>
<keyword evidence="5 8" id="KW-0472">Membrane</keyword>
<dbReference type="InterPro" id="IPR013604">
    <property type="entry name" value="7TM_chemorcpt"/>
</dbReference>
<dbReference type="GeneID" id="124293100"/>
<keyword evidence="7" id="KW-0807">Transducer</keyword>
<evidence type="ECO:0000313" key="10">
    <source>
        <dbReference type="RefSeq" id="XP_046588504.1"/>
    </source>
</evidence>
<evidence type="ECO:0000256" key="5">
    <source>
        <dbReference type="ARBA" id="ARBA00023136"/>
    </source>
</evidence>